<evidence type="ECO:0000313" key="2">
    <source>
        <dbReference type="EMBL" id="MPN16090.1"/>
    </source>
</evidence>
<comment type="caution">
    <text evidence="2">The sequence shown here is derived from an EMBL/GenBank/DDBJ whole genome shotgun (WGS) entry which is preliminary data.</text>
</comment>
<dbReference type="AlphaFoldDB" id="A0A645FQ36"/>
<name>A0A645FQ36_9ZZZZ</name>
<proteinExistence type="predicted"/>
<gene>
    <name evidence="2" type="ORF">SDC9_163428</name>
</gene>
<dbReference type="AntiFam" id="ANF00198">
    <property type="entry name" value="Shadow ORF (opposite pilG)"/>
</dbReference>
<dbReference type="EMBL" id="VSSQ01062991">
    <property type="protein sequence ID" value="MPN16090.1"/>
    <property type="molecule type" value="Genomic_DNA"/>
</dbReference>
<protein>
    <submittedName>
        <fullName evidence="2">Uncharacterized protein</fullName>
    </submittedName>
</protein>
<evidence type="ECO:0000256" key="1">
    <source>
        <dbReference type="SAM" id="MobiDB-lite"/>
    </source>
</evidence>
<reference evidence="2" key="1">
    <citation type="submission" date="2019-08" db="EMBL/GenBank/DDBJ databases">
        <authorList>
            <person name="Kucharzyk K."/>
            <person name="Murdoch R.W."/>
            <person name="Higgins S."/>
            <person name="Loffler F."/>
        </authorList>
    </citation>
    <scope>NUCLEOTIDE SEQUENCE</scope>
</reference>
<accession>A0A645FQ36</accession>
<sequence length="200" mass="21481">MVAQVGGQRADVKLSAADVVAGFLVAGLGQRSHRHDGGVLDHADCAGTLLDNVFEHAVAVAQRIGCSLEAQLGAYAGQYQRRADRLGDVIHRTDIEAQLLVHFFGADGQEDHRNVRSGRLRLEPAADFVSIESGHHHVEQDQVGRRRGEGQFQRPQSVSGDAGAVMGLLQAPHDGFDGVRHVVDHQHGWAFGGAWHGVQG</sequence>
<feature type="compositionally biased region" description="Basic and acidic residues" evidence="1">
    <location>
        <begin position="138"/>
        <end position="149"/>
    </location>
</feature>
<feature type="region of interest" description="Disordered" evidence="1">
    <location>
        <begin position="138"/>
        <end position="159"/>
    </location>
</feature>
<organism evidence="2">
    <name type="scientific">bioreactor metagenome</name>
    <dbReference type="NCBI Taxonomy" id="1076179"/>
    <lineage>
        <taxon>unclassified sequences</taxon>
        <taxon>metagenomes</taxon>
        <taxon>ecological metagenomes</taxon>
    </lineage>
</organism>